<evidence type="ECO:0000313" key="2">
    <source>
        <dbReference type="Proteomes" id="UP000245992"/>
    </source>
</evidence>
<dbReference type="STRING" id="1440053.GCA_000718095_04893"/>
<reference evidence="1 2" key="1">
    <citation type="submission" date="2013-12" db="EMBL/GenBank/DDBJ databases">
        <title>Annotated genome of Streptomyces scopuliridis.</title>
        <authorList>
            <person name="Olson J.B."/>
        </authorList>
    </citation>
    <scope>NUCLEOTIDE SEQUENCE [LARGE SCALE GENOMIC DNA]</scope>
    <source>
        <strain evidence="1 2">RB72</strain>
    </source>
</reference>
<evidence type="ECO:0000313" key="1">
    <source>
        <dbReference type="EMBL" id="PVE13101.1"/>
    </source>
</evidence>
<name>A0A2T7TDC8_9ACTN</name>
<proteinExistence type="predicted"/>
<sequence>MDARLGAGTRLSARRRTFIERRDSMDSNGLNPDVLRELRAQRTYPAVSLTMPTHRRGPRHEQDAVRLRNLLAEAGRRLEAEPDLDKRSRAAVRGQLDKAVAEVDLRHLLDGLLLLADAGEFRVWYLPREVPERVVLSDTYLTRNLVAATAQSRPFWVLAIAADRATLWSGSGESLREHREDGFPMTPPEETWDVEREERIGDTPSTFTDEETRRFLRSVDEAMGAVLARRPRPLHLVGLAPALALLDEAGNATHTAVGRLVKGGLTEGPAPVLLKELQPVVEEYARREMAEVLTRLDDAKGRRTFAAGLDEVWESVREKRADLVALEERYRRTVRVSDGHLIPVDEAAVGPDVREDIVDELVEAALDGGAEVVFLPDDGLAAHDRIAAVLRY</sequence>
<dbReference type="Pfam" id="PF18845">
    <property type="entry name" value="baeRF_family3"/>
    <property type="match status" value="1"/>
</dbReference>
<accession>A0A2T7TDC8</accession>
<dbReference type="Proteomes" id="UP000245992">
    <property type="component" value="Unassembled WGS sequence"/>
</dbReference>
<dbReference type="InterPro" id="IPR041289">
    <property type="entry name" value="Bact_RF_family3"/>
</dbReference>
<comment type="caution">
    <text evidence="1">The sequence shown here is derived from an EMBL/GenBank/DDBJ whole genome shotgun (WGS) entry which is preliminary data.</text>
</comment>
<gene>
    <name evidence="1" type="ORF">Y717_22795</name>
</gene>
<keyword evidence="2" id="KW-1185">Reference proteome</keyword>
<organism evidence="1 2">
    <name type="scientific">Streptomyces scopuliridis RB72</name>
    <dbReference type="NCBI Taxonomy" id="1440053"/>
    <lineage>
        <taxon>Bacteria</taxon>
        <taxon>Bacillati</taxon>
        <taxon>Actinomycetota</taxon>
        <taxon>Actinomycetes</taxon>
        <taxon>Kitasatosporales</taxon>
        <taxon>Streptomycetaceae</taxon>
        <taxon>Streptomyces</taxon>
    </lineage>
</organism>
<evidence type="ECO:0008006" key="3">
    <source>
        <dbReference type="Google" id="ProtNLM"/>
    </source>
</evidence>
<dbReference type="EMBL" id="AZSP01000042">
    <property type="protein sequence ID" value="PVE13101.1"/>
    <property type="molecule type" value="Genomic_DNA"/>
</dbReference>
<protein>
    <recommendedName>
        <fullName evidence="3">Chemotaxis protein</fullName>
    </recommendedName>
</protein>
<dbReference type="AlphaFoldDB" id="A0A2T7TDC8"/>